<dbReference type="InterPro" id="IPR006311">
    <property type="entry name" value="TAT_signal"/>
</dbReference>
<evidence type="ECO:0000313" key="2">
    <source>
        <dbReference type="EMBL" id="ANP45878.1"/>
    </source>
</evidence>
<dbReference type="PANTHER" id="PTHR33361:SF2">
    <property type="entry name" value="DUF885 DOMAIN-CONTAINING PROTEIN"/>
    <property type="match status" value="1"/>
</dbReference>
<name>A0A1B1AH42_9PROT</name>
<sequence length="607" mass="66347">MKMSRRSVLGASVAGAMLAACTSRVAADDRLAEVLDRLATEFLRESPETATSLSVPVEQAGGAYMSRLSDPTRAGLTRVRGILEAGLRDLGAIDRNVLSETDQVTLDVVTTSLSDNAADISFEPSARYPYVVSQLTGSYVGIPDFLASQHPITSREQVEGYFSRISAFAGVLDEESRLIASDAGAGLVPPDFAIDRALQQQETFARTPAAQTAIVASFADRLPNVTDIPEAERAALVSRAEALVRDEVLPAYGRQMDALRAIRARATHDAGVWRLPRGDELYATALRVQTTTMMSPDEIHQLGVDLIAQHTSEMDAILRAQGLTRGTVAQRLQEIGRRPDQLYPNTNAGREQCLADLNALVRATAALMPEYFGRQARAQLEIRRIPEYTEAGAPGGYYNVPALDGSRPGVYYINLRDMRELAKFGLPTLTYHEGIPGHHWQFALQQEAEGIPFIRSALMFFAAYSEGWALYTEQLMDEVGVYADNPINRLGYLQSATFRASRLVVDTGIHAKRWTREQAIQSMVEATGDALGPITTEIERYCVWPGQACSYMVGKQAILRARAAAQTALGNRFDLKGFHDTVVGNGATPLSVTESLVQRWTDSVSRS</sequence>
<dbReference type="PANTHER" id="PTHR33361">
    <property type="entry name" value="GLR0591 PROTEIN"/>
    <property type="match status" value="1"/>
</dbReference>
<organism evidence="2 3">
    <name type="scientific">Candidatus Viadribacter manganicus</name>
    <dbReference type="NCBI Taxonomy" id="1759059"/>
    <lineage>
        <taxon>Bacteria</taxon>
        <taxon>Pseudomonadati</taxon>
        <taxon>Pseudomonadota</taxon>
        <taxon>Alphaproteobacteria</taxon>
        <taxon>Hyphomonadales</taxon>
        <taxon>Hyphomonadaceae</taxon>
        <taxon>Candidatus Viadribacter</taxon>
    </lineage>
</organism>
<evidence type="ECO:0000256" key="1">
    <source>
        <dbReference type="SAM" id="SignalP"/>
    </source>
</evidence>
<dbReference type="Proteomes" id="UP000092498">
    <property type="component" value="Chromosome"/>
</dbReference>
<dbReference type="PROSITE" id="PS51318">
    <property type="entry name" value="TAT"/>
    <property type="match status" value="1"/>
</dbReference>
<evidence type="ECO:0000313" key="3">
    <source>
        <dbReference type="Proteomes" id="UP000092498"/>
    </source>
</evidence>
<feature type="chain" id="PRO_5008518811" description="Tat pathway signal protein" evidence="1">
    <location>
        <begin position="27"/>
        <end position="607"/>
    </location>
</feature>
<feature type="signal peptide" evidence="1">
    <location>
        <begin position="1"/>
        <end position="26"/>
    </location>
</feature>
<keyword evidence="1" id="KW-0732">Signal</keyword>
<dbReference type="AlphaFoldDB" id="A0A1B1AH42"/>
<dbReference type="InterPro" id="IPR010281">
    <property type="entry name" value="DUF885"/>
</dbReference>
<reference evidence="2 3" key="1">
    <citation type="submission" date="2015-11" db="EMBL/GenBank/DDBJ databases">
        <title>Whole-Genome Sequence of Candidatus Oderbacter manganicum from the National Park Lower Oder Valley, Germany.</title>
        <authorList>
            <person name="Braun B."/>
            <person name="Liere K."/>
            <person name="Szewzyk U."/>
        </authorList>
    </citation>
    <scope>NUCLEOTIDE SEQUENCE [LARGE SCALE GENOMIC DNA]</scope>
    <source>
        <strain evidence="2 3">OTSz_A_272</strain>
    </source>
</reference>
<accession>A0A1B1AH42</accession>
<gene>
    <name evidence="2" type="ORF">ATE48_08060</name>
</gene>
<evidence type="ECO:0008006" key="4">
    <source>
        <dbReference type="Google" id="ProtNLM"/>
    </source>
</evidence>
<dbReference type="Pfam" id="PF05960">
    <property type="entry name" value="DUF885"/>
    <property type="match status" value="1"/>
</dbReference>
<proteinExistence type="predicted"/>
<dbReference type="STRING" id="1759059.ATE48_08060"/>
<dbReference type="PROSITE" id="PS51257">
    <property type="entry name" value="PROKAR_LIPOPROTEIN"/>
    <property type="match status" value="1"/>
</dbReference>
<dbReference type="EMBL" id="CP013244">
    <property type="protein sequence ID" value="ANP45878.1"/>
    <property type="molecule type" value="Genomic_DNA"/>
</dbReference>
<dbReference type="InParanoid" id="A0A1B1AH42"/>
<dbReference type="OrthoDB" id="9763405at2"/>
<protein>
    <recommendedName>
        <fullName evidence="4">Tat pathway signal protein</fullName>
    </recommendedName>
</protein>
<keyword evidence="3" id="KW-1185">Reference proteome</keyword>
<dbReference type="KEGG" id="cbot:ATE48_08060"/>